<evidence type="ECO:0000313" key="4">
    <source>
        <dbReference type="Proteomes" id="UP000035503"/>
    </source>
</evidence>
<keyword evidence="1" id="KW-0812">Transmembrane</keyword>
<dbReference type="PATRIC" id="fig|1277257.4.peg.845"/>
<keyword evidence="1" id="KW-1133">Transmembrane helix</keyword>
<keyword evidence="1" id="KW-0472">Membrane</keyword>
<sequence>MIKSFIAGGIFRFCLHFIPENSEKIIDLISGYIIRKQLIEQDRVQIELAKVNTSAKIELANLNTSSKIDLEIADIKYDIEALKEGNRIRLEEIKTKSIKNGFKWIGAVNYLVRPITTIFWIIVYPLLVWWSVSEGMFNQSPLAVLTIFEQEIISCILGFWYTDKIVQKKQSK</sequence>
<accession>A0A0G3I3I5</accession>
<organism evidence="3 4">
    <name type="scientific">Candidatus Liberibacter africanus PTSAPSY</name>
    <dbReference type="NCBI Taxonomy" id="1277257"/>
    <lineage>
        <taxon>Bacteria</taxon>
        <taxon>Pseudomonadati</taxon>
        <taxon>Pseudomonadota</taxon>
        <taxon>Alphaproteobacteria</taxon>
        <taxon>Hyphomicrobiales</taxon>
        <taxon>Rhizobiaceae</taxon>
        <taxon>Liberibacter</taxon>
    </lineage>
</organism>
<name>A0A0G3I3I5_LIBAF</name>
<evidence type="ECO:0000313" key="2">
    <source>
        <dbReference type="EMBL" id="AKK20411.1"/>
    </source>
</evidence>
<evidence type="ECO:0000313" key="3">
    <source>
        <dbReference type="EMBL" id="AKK20416.1"/>
    </source>
</evidence>
<protein>
    <submittedName>
        <fullName evidence="3">Uncharacterized protein</fullName>
    </submittedName>
</protein>
<feature type="transmembrane region" description="Helical" evidence="1">
    <location>
        <begin position="142"/>
        <end position="162"/>
    </location>
</feature>
<dbReference type="KEGG" id="lau:G293_03935"/>
<dbReference type="Proteomes" id="UP000035503">
    <property type="component" value="Chromosome"/>
</dbReference>
<dbReference type="OrthoDB" id="9152756at2"/>
<evidence type="ECO:0000256" key="1">
    <source>
        <dbReference type="SAM" id="Phobius"/>
    </source>
</evidence>
<feature type="transmembrane region" description="Helical" evidence="1">
    <location>
        <begin position="110"/>
        <end position="130"/>
    </location>
</feature>
<dbReference type="EMBL" id="CP004021">
    <property type="protein sequence ID" value="AKK20411.1"/>
    <property type="molecule type" value="Genomic_DNA"/>
</dbReference>
<dbReference type="EMBL" id="CP004021">
    <property type="protein sequence ID" value="AKK20416.1"/>
    <property type="molecule type" value="Genomic_DNA"/>
</dbReference>
<dbReference type="KEGG" id="lau:G293_03960"/>
<keyword evidence="4" id="KW-1185">Reference proteome</keyword>
<dbReference type="AlphaFoldDB" id="A0A0G3I3I5"/>
<reference evidence="3 4" key="1">
    <citation type="journal article" date="2015" name="Genome Announc.">
        <title>Complete Genome Sequence of 'Candidatus Liberibacter africanus,' a Bacterium Associated with Citrus Huanglongbing.</title>
        <authorList>
            <person name="Lin H."/>
            <person name="Pietersen G."/>
            <person name="Han C."/>
            <person name="Read D.A."/>
            <person name="Lou B."/>
            <person name="Gupta G."/>
            <person name="Civerolo E.L."/>
        </authorList>
    </citation>
    <scope>NUCLEOTIDE SEQUENCE [LARGE SCALE GENOMIC DNA]</scope>
    <source>
        <strain evidence="3 4">PTSAPSY</strain>
    </source>
</reference>
<gene>
    <name evidence="2" type="ORF">G293_03935</name>
    <name evidence="3" type="ORF">G293_03960</name>
</gene>
<dbReference type="RefSeq" id="WP_047264397.1">
    <property type="nucleotide sequence ID" value="NZ_CP004021.1"/>
</dbReference>
<proteinExistence type="predicted"/>